<proteinExistence type="predicted"/>
<dbReference type="AlphaFoldDB" id="A0AA86VT91"/>
<evidence type="ECO:0000313" key="1">
    <source>
        <dbReference type="EMBL" id="CAJ1973808.1"/>
    </source>
</evidence>
<evidence type="ECO:0000313" key="2">
    <source>
        <dbReference type="Proteomes" id="UP001189624"/>
    </source>
</evidence>
<dbReference type="Proteomes" id="UP001189624">
    <property type="component" value="Chromosome 9"/>
</dbReference>
<organism evidence="1 2">
    <name type="scientific">Sphenostylis stenocarpa</name>
    <dbReference type="NCBI Taxonomy" id="92480"/>
    <lineage>
        <taxon>Eukaryota</taxon>
        <taxon>Viridiplantae</taxon>
        <taxon>Streptophyta</taxon>
        <taxon>Embryophyta</taxon>
        <taxon>Tracheophyta</taxon>
        <taxon>Spermatophyta</taxon>
        <taxon>Magnoliopsida</taxon>
        <taxon>eudicotyledons</taxon>
        <taxon>Gunneridae</taxon>
        <taxon>Pentapetalae</taxon>
        <taxon>rosids</taxon>
        <taxon>fabids</taxon>
        <taxon>Fabales</taxon>
        <taxon>Fabaceae</taxon>
        <taxon>Papilionoideae</taxon>
        <taxon>50 kb inversion clade</taxon>
        <taxon>NPAAA clade</taxon>
        <taxon>indigoferoid/millettioid clade</taxon>
        <taxon>Phaseoleae</taxon>
        <taxon>Sphenostylis</taxon>
    </lineage>
</organism>
<accession>A0AA86VT91</accession>
<dbReference type="EMBL" id="OY731406">
    <property type="protein sequence ID" value="CAJ1973808.1"/>
    <property type="molecule type" value="Genomic_DNA"/>
</dbReference>
<keyword evidence="2" id="KW-1185">Reference proteome</keyword>
<name>A0AA86VT91_9FABA</name>
<sequence>MPIELAFSAPVGITLTGGNAENSMILSDLSLRTDCSTSFGAFPKILRFRMTCTLCIKWNKHTVQIQAILGPLGSQVSTYTTHDSVTSGKIKNVLAEEG</sequence>
<gene>
    <name evidence="1" type="ORF">AYBTSS11_LOCUS25874</name>
</gene>
<reference evidence="1" key="1">
    <citation type="submission" date="2023-10" db="EMBL/GenBank/DDBJ databases">
        <authorList>
            <person name="Domelevo Entfellner J.-B."/>
        </authorList>
    </citation>
    <scope>NUCLEOTIDE SEQUENCE</scope>
</reference>
<dbReference type="Gramene" id="rna-AYBTSS11_LOCUS25874">
    <property type="protein sequence ID" value="CAJ1973808.1"/>
    <property type="gene ID" value="gene-AYBTSS11_LOCUS25874"/>
</dbReference>
<protein>
    <submittedName>
        <fullName evidence="1">Uncharacterized protein</fullName>
    </submittedName>
</protein>